<keyword evidence="6" id="KW-0418">Kinase</keyword>
<organism evidence="9 10">
    <name type="scientific">Lentilactobacillus kefiri DSM 20587 = JCM 5818</name>
    <dbReference type="NCBI Taxonomy" id="1423764"/>
    <lineage>
        <taxon>Bacteria</taxon>
        <taxon>Bacillati</taxon>
        <taxon>Bacillota</taxon>
        <taxon>Bacilli</taxon>
        <taxon>Lactobacillales</taxon>
        <taxon>Lactobacillaceae</taxon>
        <taxon>Lentilactobacillus</taxon>
    </lineage>
</organism>
<evidence type="ECO:0000256" key="4">
    <source>
        <dbReference type="ARBA" id="ARBA00022679"/>
    </source>
</evidence>
<dbReference type="SUPFAM" id="SSF52794">
    <property type="entry name" value="PTS system IIB component-like"/>
    <property type="match status" value="1"/>
</dbReference>
<evidence type="ECO:0000256" key="5">
    <source>
        <dbReference type="ARBA" id="ARBA00022683"/>
    </source>
</evidence>
<evidence type="ECO:0000256" key="1">
    <source>
        <dbReference type="ARBA" id="ARBA00022448"/>
    </source>
</evidence>
<evidence type="ECO:0000259" key="8">
    <source>
        <dbReference type="PROSITE" id="PS51100"/>
    </source>
</evidence>
<dbReference type="AlphaFoldDB" id="A0A8E1RH20"/>
<evidence type="ECO:0000313" key="9">
    <source>
        <dbReference type="EMBL" id="KRM49878.1"/>
    </source>
</evidence>
<dbReference type="InterPro" id="IPR003501">
    <property type="entry name" value="PTS_EIIB_2/3"/>
</dbReference>
<name>A0A8E1RH20_LENKE</name>
<dbReference type="GO" id="GO:0016301">
    <property type="term" value="F:kinase activity"/>
    <property type="evidence" value="ECO:0007669"/>
    <property type="project" value="UniProtKB-KW"/>
</dbReference>
<reference evidence="9 10" key="1">
    <citation type="journal article" date="2015" name="Genome Announc.">
        <title>Expanding the biotechnology potential of lactobacilli through comparative genomics of 213 strains and associated genera.</title>
        <authorList>
            <person name="Sun Z."/>
            <person name="Harris H.M."/>
            <person name="McCann A."/>
            <person name="Guo C."/>
            <person name="Argimon S."/>
            <person name="Zhang W."/>
            <person name="Yang X."/>
            <person name="Jeffery I.B."/>
            <person name="Cooney J.C."/>
            <person name="Kagawa T.F."/>
            <person name="Liu W."/>
            <person name="Song Y."/>
            <person name="Salvetti E."/>
            <person name="Wrobel A."/>
            <person name="Rasinkangas P."/>
            <person name="Parkhill J."/>
            <person name="Rea M.C."/>
            <person name="O'Sullivan O."/>
            <person name="Ritari J."/>
            <person name="Douillard F.P."/>
            <person name="Paul Ross R."/>
            <person name="Yang R."/>
            <person name="Briner A.E."/>
            <person name="Felis G.E."/>
            <person name="de Vos W.M."/>
            <person name="Barrangou R."/>
            <person name="Klaenhammer T.R."/>
            <person name="Caufield P.W."/>
            <person name="Cui Y."/>
            <person name="Zhang H."/>
            <person name="O'Toole P.W."/>
        </authorList>
    </citation>
    <scope>NUCLEOTIDE SEQUENCE [LARGE SCALE GENOMIC DNA]</scope>
    <source>
        <strain evidence="9 10">DSM 20587</strain>
    </source>
</reference>
<sequence length="108" mass="12075">MEKMKKVLVMCESGISSHFLVKAAQPFIELYGADIQMIATDINSAKDFLDQNIQLVLVAPQASYREKELQMFGNKVQVKTIPDDIYGWGNGEKLVKLVMNQLSPVEVG</sequence>
<proteinExistence type="predicted"/>
<evidence type="ECO:0000256" key="7">
    <source>
        <dbReference type="PROSITE-ProRule" id="PRU00423"/>
    </source>
</evidence>
<keyword evidence="1" id="KW-0813">Transport</keyword>
<dbReference type="PROSITE" id="PS51100">
    <property type="entry name" value="PTS_EIIB_TYPE_3"/>
    <property type="match status" value="1"/>
</dbReference>
<dbReference type="GO" id="GO:0008982">
    <property type="term" value="F:protein-N(PI)-phosphohistidine-sugar phosphotransferase activity"/>
    <property type="evidence" value="ECO:0007669"/>
    <property type="project" value="InterPro"/>
</dbReference>
<evidence type="ECO:0000313" key="10">
    <source>
        <dbReference type="Proteomes" id="UP000051164"/>
    </source>
</evidence>
<dbReference type="Pfam" id="PF02302">
    <property type="entry name" value="PTS_IIB"/>
    <property type="match status" value="1"/>
</dbReference>
<comment type="caution">
    <text evidence="9">The sequence shown here is derived from an EMBL/GenBank/DDBJ whole genome shotgun (WGS) entry which is preliminary data.</text>
</comment>
<keyword evidence="5" id="KW-0598">Phosphotransferase system</keyword>
<dbReference type="PANTHER" id="PTHR34581:SF2">
    <property type="entry name" value="PTS SYSTEM N,N'-DIACETYLCHITOBIOSE-SPECIFIC EIIB COMPONENT"/>
    <property type="match status" value="1"/>
</dbReference>
<keyword evidence="2" id="KW-0597">Phosphoprotein</keyword>
<dbReference type="Proteomes" id="UP000051164">
    <property type="component" value="Unassembled WGS sequence"/>
</dbReference>
<dbReference type="Gene3D" id="3.40.50.2300">
    <property type="match status" value="1"/>
</dbReference>
<evidence type="ECO:0000256" key="2">
    <source>
        <dbReference type="ARBA" id="ARBA00022553"/>
    </source>
</evidence>
<feature type="modified residue" description="Phosphocysteine; by EIIA" evidence="7">
    <location>
        <position position="11"/>
    </location>
</feature>
<evidence type="ECO:0000256" key="6">
    <source>
        <dbReference type="ARBA" id="ARBA00022777"/>
    </source>
</evidence>
<feature type="domain" description="PTS EIIB type-3" evidence="8">
    <location>
        <begin position="4"/>
        <end position="108"/>
    </location>
</feature>
<dbReference type="EMBL" id="AYYV01000079">
    <property type="protein sequence ID" value="KRM49878.1"/>
    <property type="molecule type" value="Genomic_DNA"/>
</dbReference>
<dbReference type="PANTHER" id="PTHR34581">
    <property type="entry name" value="PTS SYSTEM N,N'-DIACETYLCHITOBIOSE-SPECIFIC EIIB COMPONENT"/>
    <property type="match status" value="1"/>
</dbReference>
<protein>
    <recommendedName>
        <fullName evidence="8">PTS EIIB type-3 domain-containing protein</fullName>
    </recommendedName>
</protein>
<dbReference type="GO" id="GO:0009401">
    <property type="term" value="P:phosphoenolpyruvate-dependent sugar phosphotransferase system"/>
    <property type="evidence" value="ECO:0007669"/>
    <property type="project" value="UniProtKB-KW"/>
</dbReference>
<accession>A0A8E1RH20</accession>
<keyword evidence="4" id="KW-0808">Transferase</keyword>
<dbReference type="InterPro" id="IPR013012">
    <property type="entry name" value="PTS_EIIB_3"/>
</dbReference>
<dbReference type="InterPro" id="IPR051819">
    <property type="entry name" value="PTS_sugar-specific_EIIB"/>
</dbReference>
<evidence type="ECO:0000256" key="3">
    <source>
        <dbReference type="ARBA" id="ARBA00022597"/>
    </source>
</evidence>
<dbReference type="InterPro" id="IPR036095">
    <property type="entry name" value="PTS_EIIB-like_sf"/>
</dbReference>
<gene>
    <name evidence="9" type="ORF">FC95_GL000013</name>
</gene>
<keyword evidence="3" id="KW-0762">Sugar transport</keyword>